<organism evidence="1 2">
    <name type="scientific">Cucumis melo var. makuwa</name>
    <name type="common">Oriental melon</name>
    <dbReference type="NCBI Taxonomy" id="1194695"/>
    <lineage>
        <taxon>Eukaryota</taxon>
        <taxon>Viridiplantae</taxon>
        <taxon>Streptophyta</taxon>
        <taxon>Embryophyta</taxon>
        <taxon>Tracheophyta</taxon>
        <taxon>Spermatophyta</taxon>
        <taxon>Magnoliopsida</taxon>
        <taxon>eudicotyledons</taxon>
        <taxon>Gunneridae</taxon>
        <taxon>Pentapetalae</taxon>
        <taxon>rosids</taxon>
        <taxon>fabids</taxon>
        <taxon>Cucurbitales</taxon>
        <taxon>Cucurbitaceae</taxon>
        <taxon>Benincaseae</taxon>
        <taxon>Cucumis</taxon>
    </lineage>
</organism>
<sequence length="78" mass="8987">MEEGTMSLFPRGFDKMDVIFLEFVEDLGTSQPSASSTLRRRAQSRILELEHYVAVNGRILMTIAPLRREAYFPTRHSL</sequence>
<evidence type="ECO:0000313" key="1">
    <source>
        <dbReference type="EMBL" id="KAA0062950.1"/>
    </source>
</evidence>
<evidence type="ECO:0000313" key="2">
    <source>
        <dbReference type="Proteomes" id="UP000321393"/>
    </source>
</evidence>
<dbReference type="EMBL" id="SSTE01003650">
    <property type="protein sequence ID" value="KAA0062950.1"/>
    <property type="molecule type" value="Genomic_DNA"/>
</dbReference>
<comment type="caution">
    <text evidence="1">The sequence shown here is derived from an EMBL/GenBank/DDBJ whole genome shotgun (WGS) entry which is preliminary data.</text>
</comment>
<protein>
    <submittedName>
        <fullName evidence="1">CACTA en-spm transposon protein</fullName>
    </submittedName>
</protein>
<dbReference type="Proteomes" id="UP000321393">
    <property type="component" value="Unassembled WGS sequence"/>
</dbReference>
<dbReference type="AlphaFoldDB" id="A0A5A7V6T2"/>
<gene>
    <name evidence="1" type="ORF">E6C27_scaffold468G00440</name>
</gene>
<reference evidence="1 2" key="1">
    <citation type="submission" date="2019-08" db="EMBL/GenBank/DDBJ databases">
        <title>Draft genome sequences of two oriental melons (Cucumis melo L. var makuwa).</title>
        <authorList>
            <person name="Kwon S.-Y."/>
        </authorList>
    </citation>
    <scope>NUCLEOTIDE SEQUENCE [LARGE SCALE GENOMIC DNA]</scope>
    <source>
        <strain evidence="2">cv. SW 3</strain>
        <tissue evidence="1">Leaf</tissue>
    </source>
</reference>
<proteinExistence type="predicted"/>
<name>A0A5A7V6T2_CUCMM</name>
<accession>A0A5A7V6T2</accession>